<name>A0A9W8HHQ7_9FUNG</name>
<reference evidence="13" key="1">
    <citation type="submission" date="2022-07" db="EMBL/GenBank/DDBJ databases">
        <title>Phylogenomic reconstructions and comparative analyses of Kickxellomycotina fungi.</title>
        <authorList>
            <person name="Reynolds N.K."/>
            <person name="Stajich J.E."/>
            <person name="Barry K."/>
            <person name="Grigoriev I.V."/>
            <person name="Crous P."/>
            <person name="Smith M.E."/>
        </authorList>
    </citation>
    <scope>NUCLEOTIDE SEQUENCE</scope>
    <source>
        <strain evidence="13">NBRC 105414</strain>
    </source>
</reference>
<keyword evidence="4 8" id="KW-0863">Zinc-finger</keyword>
<dbReference type="AlphaFoldDB" id="A0A9W8HHQ7"/>
<dbReference type="Proteomes" id="UP001140217">
    <property type="component" value="Unassembled WGS sequence"/>
</dbReference>
<evidence type="ECO:0000256" key="4">
    <source>
        <dbReference type="ARBA" id="ARBA00022771"/>
    </source>
</evidence>
<evidence type="ECO:0000256" key="7">
    <source>
        <dbReference type="ARBA" id="ARBA00023136"/>
    </source>
</evidence>
<keyword evidence="14" id="KW-1185">Reference proteome</keyword>
<evidence type="ECO:0000256" key="6">
    <source>
        <dbReference type="ARBA" id="ARBA00022989"/>
    </source>
</evidence>
<proteinExistence type="predicted"/>
<feature type="chain" id="PRO_5040778648" description="RING-type domain-containing protein" evidence="11">
    <location>
        <begin position="21"/>
        <end position="976"/>
    </location>
</feature>
<dbReference type="PROSITE" id="PS50089">
    <property type="entry name" value="ZF_RING_2"/>
    <property type="match status" value="2"/>
</dbReference>
<evidence type="ECO:0000256" key="5">
    <source>
        <dbReference type="ARBA" id="ARBA00022833"/>
    </source>
</evidence>
<feature type="region of interest" description="Disordered" evidence="9">
    <location>
        <begin position="792"/>
        <end position="856"/>
    </location>
</feature>
<feature type="signal peptide" evidence="11">
    <location>
        <begin position="1"/>
        <end position="20"/>
    </location>
</feature>
<comment type="subcellular location">
    <subcellularLocation>
        <location evidence="1">Membrane</location>
    </subcellularLocation>
</comment>
<keyword evidence="7 10" id="KW-0472">Membrane</keyword>
<feature type="region of interest" description="Disordered" evidence="9">
    <location>
        <begin position="715"/>
        <end position="737"/>
    </location>
</feature>
<feature type="compositionally biased region" description="Polar residues" evidence="9">
    <location>
        <begin position="806"/>
        <end position="815"/>
    </location>
</feature>
<dbReference type="Gene3D" id="3.30.40.10">
    <property type="entry name" value="Zinc/RING finger domain, C3HC4 (zinc finger)"/>
    <property type="match status" value="2"/>
</dbReference>
<dbReference type="OrthoDB" id="8062037at2759"/>
<dbReference type="InterPro" id="IPR042981">
    <property type="entry name" value="RNF11_RING-H2"/>
</dbReference>
<evidence type="ECO:0000256" key="1">
    <source>
        <dbReference type="ARBA" id="ARBA00004370"/>
    </source>
</evidence>
<evidence type="ECO:0000313" key="14">
    <source>
        <dbReference type="Proteomes" id="UP001140217"/>
    </source>
</evidence>
<keyword evidence="11" id="KW-0732">Signal</keyword>
<feature type="compositionally biased region" description="Low complexity" evidence="9">
    <location>
        <begin position="458"/>
        <end position="469"/>
    </location>
</feature>
<dbReference type="InterPro" id="IPR013083">
    <property type="entry name" value="Znf_RING/FYVE/PHD"/>
</dbReference>
<dbReference type="Pfam" id="PF13639">
    <property type="entry name" value="zf-RING_2"/>
    <property type="match status" value="2"/>
</dbReference>
<evidence type="ECO:0000256" key="11">
    <source>
        <dbReference type="SAM" id="SignalP"/>
    </source>
</evidence>
<dbReference type="GO" id="GO:0016020">
    <property type="term" value="C:membrane"/>
    <property type="evidence" value="ECO:0007669"/>
    <property type="project" value="UniProtKB-SubCell"/>
</dbReference>
<feature type="region of interest" description="Disordered" evidence="9">
    <location>
        <begin position="440"/>
        <end position="482"/>
    </location>
</feature>
<dbReference type="GO" id="GO:0008270">
    <property type="term" value="F:zinc ion binding"/>
    <property type="evidence" value="ECO:0007669"/>
    <property type="project" value="UniProtKB-KW"/>
</dbReference>
<dbReference type="InterPro" id="IPR003137">
    <property type="entry name" value="PA_domain"/>
</dbReference>
<feature type="transmembrane region" description="Helical" evidence="10">
    <location>
        <begin position="203"/>
        <end position="224"/>
    </location>
</feature>
<evidence type="ECO:0000256" key="9">
    <source>
        <dbReference type="SAM" id="MobiDB-lite"/>
    </source>
</evidence>
<feature type="compositionally biased region" description="Polar residues" evidence="9">
    <location>
        <begin position="829"/>
        <end position="843"/>
    </location>
</feature>
<sequence>MRLLLALAALTQLAVRCTMATHIRKDLVQIKDDTIAVVEATTTISSSSGRIRHLPISPAGPLVGTRGIVYFLPDPEGCQPVRRSKQELAESYIRVALIADDGDCPMAAKVAQAQFDGAAGALVYNSSMSAPELSAALSAQLAGSRPDIPIVAVDLSYGETLRLEVATLLDEAWGGSANQYRAIFVSIHTDDGGAGLGAWEITLISLVVVLALGFCASLLFHVLASRRRRRTRHGRQNGFLGKRIETLPSCALDRLVLRTVSKADVKALSQCTTPLDNILNPSMAPEDGASALAGQHQCGDTCGSSETPDPILNGCIATCIVCIDDFVVGSKMRILPCGHNYHIECIDPWLTAKSSLCPLCKYDTRNVLTDLERAHSGPQILADLRYLEDNSARSSFDDSQPSSYLAESRPRLPLAATTMRHVTNLTRKIAAPVQALTSKVARSCRRGPRNARGDDDAAATAAADGGKPAAEQRYTIGGDDDDDDDDVLELDRHISRFGSVAVGVAGAAAIPEAHSRGPAVRAGDGGDGPIAEGMLRSSDSLSDTKIFVLLAAIVFVFLLALGVAMARVSRGRRRQHESIQQQIAAASAPPQTLSKTILDMLPVFEVTEKRQLQQIQMQTPRIALSGCFDGRSSADEAVGGGALDTAACGCSTSRIGLGYIGAPMGGYGLDSGKSSLRLDAAMIDESAADSSQSCDSDDEVLAGNQGAVELSIFPGARGAGKRGPTPPLGSERAGRLAADSTPPVALRYYGRDASRSATPAASGRHSTRLARWDDGTPDVYVRAGVIAYRGRSTQSLDLSPDRASSGGATQGQAQMTPPLPQWPRKARLASQSHPEITHGTPQRTADDGNGDGGGDGDGGLGSCPICLEEFEPGEHLRELPCMHKYHVACIDTWLVSRSTCCPYCKLDICRWYYGPDGVEDAPRAGPLEGDVLASTAPGAGGAGQRRRGRRLRRIRREDAGPWRLAQAWRELRGALG</sequence>
<keyword evidence="2 10" id="KW-0812">Transmembrane</keyword>
<dbReference type="SUPFAM" id="SSF57850">
    <property type="entry name" value="RING/U-box"/>
    <property type="match status" value="2"/>
</dbReference>
<organism evidence="13 14">
    <name type="scientific">Coemansia javaensis</name>
    <dbReference type="NCBI Taxonomy" id="2761396"/>
    <lineage>
        <taxon>Eukaryota</taxon>
        <taxon>Fungi</taxon>
        <taxon>Fungi incertae sedis</taxon>
        <taxon>Zoopagomycota</taxon>
        <taxon>Kickxellomycotina</taxon>
        <taxon>Kickxellomycetes</taxon>
        <taxon>Kickxellales</taxon>
        <taxon>Kickxellaceae</taxon>
        <taxon>Coemansia</taxon>
    </lineage>
</organism>
<comment type="caution">
    <text evidence="13">The sequence shown here is derived from an EMBL/GenBank/DDBJ whole genome shotgun (WGS) entry which is preliminary data.</text>
</comment>
<protein>
    <recommendedName>
        <fullName evidence="12">RING-type domain-containing protein</fullName>
    </recommendedName>
</protein>
<dbReference type="Pfam" id="PF02225">
    <property type="entry name" value="PA"/>
    <property type="match status" value="1"/>
</dbReference>
<dbReference type="SMART" id="SM00184">
    <property type="entry name" value="RING"/>
    <property type="match status" value="2"/>
</dbReference>
<dbReference type="EMBL" id="JANBUL010000042">
    <property type="protein sequence ID" value="KAJ2783673.1"/>
    <property type="molecule type" value="Genomic_DNA"/>
</dbReference>
<keyword evidence="5" id="KW-0862">Zinc</keyword>
<evidence type="ECO:0000313" key="13">
    <source>
        <dbReference type="EMBL" id="KAJ2783673.1"/>
    </source>
</evidence>
<dbReference type="CDD" id="cd16468">
    <property type="entry name" value="RING-H2_RNF11"/>
    <property type="match status" value="1"/>
</dbReference>
<evidence type="ECO:0000256" key="10">
    <source>
        <dbReference type="SAM" id="Phobius"/>
    </source>
</evidence>
<evidence type="ECO:0000256" key="3">
    <source>
        <dbReference type="ARBA" id="ARBA00022723"/>
    </source>
</evidence>
<accession>A0A9W8HHQ7</accession>
<feature type="transmembrane region" description="Helical" evidence="10">
    <location>
        <begin position="546"/>
        <end position="566"/>
    </location>
</feature>
<evidence type="ECO:0000256" key="8">
    <source>
        <dbReference type="PROSITE-ProRule" id="PRU00175"/>
    </source>
</evidence>
<evidence type="ECO:0000256" key="2">
    <source>
        <dbReference type="ARBA" id="ARBA00022692"/>
    </source>
</evidence>
<gene>
    <name evidence="13" type="ORF">H4R18_001583</name>
</gene>
<dbReference type="InterPro" id="IPR001841">
    <property type="entry name" value="Znf_RING"/>
</dbReference>
<evidence type="ECO:0000259" key="12">
    <source>
        <dbReference type="PROSITE" id="PS50089"/>
    </source>
</evidence>
<feature type="domain" description="RING-type" evidence="12">
    <location>
        <begin position="319"/>
        <end position="361"/>
    </location>
</feature>
<dbReference type="PANTHER" id="PTHR46539:SF1">
    <property type="entry name" value="E3 UBIQUITIN-PROTEIN LIGASE ATL42"/>
    <property type="match status" value="1"/>
</dbReference>
<keyword evidence="3" id="KW-0479">Metal-binding</keyword>
<feature type="domain" description="RING-type" evidence="12">
    <location>
        <begin position="863"/>
        <end position="905"/>
    </location>
</feature>
<keyword evidence="6 10" id="KW-1133">Transmembrane helix</keyword>
<dbReference type="Gene3D" id="3.50.30.30">
    <property type="match status" value="1"/>
</dbReference>
<dbReference type="PANTHER" id="PTHR46539">
    <property type="entry name" value="E3 UBIQUITIN-PROTEIN LIGASE ATL42"/>
    <property type="match status" value="1"/>
</dbReference>